<keyword evidence="20" id="KW-1185">Reference proteome</keyword>
<feature type="domain" description="Lipid-binding serum glycoprotein C-terminal" evidence="18">
    <location>
        <begin position="276"/>
        <end position="479"/>
    </location>
</feature>
<feature type="chain" id="PRO_5041785407" description="Cholesteryl ester transfer protein" evidence="15">
    <location>
        <begin position="21"/>
        <end position="497"/>
    </location>
</feature>
<dbReference type="GO" id="GO:0034372">
    <property type="term" value="P:very-low-density lipoprotein particle remodeling"/>
    <property type="evidence" value="ECO:0007669"/>
    <property type="project" value="UniProtKB-UniRule"/>
</dbReference>
<keyword evidence="7 15" id="KW-0964">Secreted</keyword>
<keyword evidence="13 15" id="KW-0753">Steroid metabolism</keyword>
<evidence type="ECO:0000256" key="15">
    <source>
        <dbReference type="PIRNR" id="PIRNR037185"/>
    </source>
</evidence>
<comment type="function">
    <text evidence="14">Involved in the transfer of neutral lipids, including cholesteryl ester and triglyceride, among lipoprotein particles. Allows the net movement of cholesteryl ester from high density lipoproteins/HDL to triglyceride-rich very low density lipoproteins/VLDL, and the equimolar transport of triglyceride from VLDL to HDL. Regulates the reverse cholesterol transport, by which excess cholesterol is removed from peripheral tissues and returned to the liver for elimination.</text>
</comment>
<evidence type="ECO:0000256" key="11">
    <source>
        <dbReference type="ARBA" id="ARBA00023166"/>
    </source>
</evidence>
<evidence type="ECO:0000256" key="5">
    <source>
        <dbReference type="ARBA" id="ARBA00022354"/>
    </source>
</evidence>
<dbReference type="GO" id="GO:0034197">
    <property type="term" value="P:triglyceride transport"/>
    <property type="evidence" value="ECO:0007669"/>
    <property type="project" value="UniProtKB-UniRule"/>
</dbReference>
<dbReference type="PANTHER" id="PTHR47616">
    <property type="entry name" value="CHOLESTERYL ESTER TRANSFER PROTEIN"/>
    <property type="match status" value="1"/>
</dbReference>
<comment type="subcellular location">
    <subcellularLocation>
        <location evidence="15">Secreted</location>
    </subcellularLocation>
    <text evidence="15">Secreted in plasma.</text>
</comment>
<dbReference type="Gene3D" id="3.15.20.10">
    <property type="entry name" value="Bactericidal permeability-increasing protein, domain 2"/>
    <property type="match status" value="1"/>
</dbReference>
<keyword evidence="9 15" id="KW-0445">Lipid transport</keyword>
<comment type="similarity">
    <text evidence="4 15">Belongs to the BPI/LBP/Plunc superfamily. BPI/LBP family.</text>
</comment>
<sequence>MAALPVLSLLLGCLAGTARSCVDRSSAFRFTGTVCRVTYPAALVLNEKTAQVIQAAFQHARYPDIKGEKSLLFIGKMHYSLNNLQIHNLSIGQSEVELREHDSIGISISNVSATFQGTIRYGYGSWLLKVGQSVDFEIESQIDLVINPRLYCGNNKVAADTSDCYLTFHKLRLLLQGDREPGWLKRVFTEFLSFTVKMVVKSQICKEINNLAKILADFIQDQAEEFLTDGGIGMDISITASPFITSKYIESYHKGLTRYNDHTAVINASVFSPAQLTEDRMLYFWISDDMLNPLISAAHQDGRFIRNITGKELTDLFKVDLSTSMPTLLDQLLSSNSSVLEAWSLSVPRLWTTPQGTSVHAVAAVELTSGSDDPNATALYFETELEVIVRADYAEKKMTLNATTSHISILRAYFSPGEQQLSEDHIEYLQEAIQKIGIPKVISYLEPGLTAVMNKQGLDLFDIINPEIMPQQGYVVVQLDFGFPHHLLVEFLRKTLQ</sequence>
<proteinExistence type="inferred from homology"/>
<dbReference type="PANTHER" id="PTHR47616:SF1">
    <property type="entry name" value="CHOLESTERYL ESTER TRANSFER PROTEIN"/>
    <property type="match status" value="1"/>
</dbReference>
<dbReference type="Proteomes" id="UP001221898">
    <property type="component" value="Unassembled WGS sequence"/>
</dbReference>
<dbReference type="Gene3D" id="3.15.10.10">
    <property type="entry name" value="Bactericidal permeability-increasing protein, domain 1"/>
    <property type="match status" value="1"/>
</dbReference>
<feature type="disulfide bond" evidence="16">
    <location>
        <begin position="164"/>
        <end position="205"/>
    </location>
</feature>
<comment type="catalytic activity">
    <reaction evidence="1">
        <text>cholesteryl (9Z-octadecenoate)(in) = cholesteryl (9Z-octadecenoate)(out)</text>
        <dbReference type="Rhea" id="RHEA:43348"/>
        <dbReference type="ChEBI" id="CHEBI:46898"/>
    </reaction>
</comment>
<dbReference type="Pfam" id="PF01273">
    <property type="entry name" value="LBP_BPI_CETP"/>
    <property type="match status" value="1"/>
</dbReference>
<evidence type="ECO:0000256" key="7">
    <source>
        <dbReference type="ARBA" id="ARBA00022525"/>
    </source>
</evidence>
<dbReference type="SMART" id="SM00328">
    <property type="entry name" value="BPI1"/>
    <property type="match status" value="1"/>
</dbReference>
<dbReference type="InterPro" id="IPR017942">
    <property type="entry name" value="Lipid-bd_serum_glycop_N"/>
</dbReference>
<comment type="caution">
    <text evidence="19">The sequence shown here is derived from an EMBL/GenBank/DDBJ whole genome shotgun (WGS) entry which is preliminary data.</text>
</comment>
<keyword evidence="16" id="KW-1015">Disulfide bond</keyword>
<evidence type="ECO:0000256" key="4">
    <source>
        <dbReference type="ARBA" id="ARBA00007292"/>
    </source>
</evidence>
<organism evidence="19 20">
    <name type="scientific">Aldrovandia affinis</name>
    <dbReference type="NCBI Taxonomy" id="143900"/>
    <lineage>
        <taxon>Eukaryota</taxon>
        <taxon>Metazoa</taxon>
        <taxon>Chordata</taxon>
        <taxon>Craniata</taxon>
        <taxon>Vertebrata</taxon>
        <taxon>Euteleostomi</taxon>
        <taxon>Actinopterygii</taxon>
        <taxon>Neopterygii</taxon>
        <taxon>Teleostei</taxon>
        <taxon>Notacanthiformes</taxon>
        <taxon>Halosauridae</taxon>
        <taxon>Aldrovandia</taxon>
    </lineage>
</organism>
<dbReference type="GO" id="GO:0017129">
    <property type="term" value="F:triglyceride binding"/>
    <property type="evidence" value="ECO:0007669"/>
    <property type="project" value="TreeGrafter"/>
</dbReference>
<feature type="domain" description="Lipid-binding serum glycoprotein N-terminal" evidence="17">
    <location>
        <begin position="36"/>
        <end position="262"/>
    </location>
</feature>
<keyword evidence="11" id="KW-1207">Sterol metabolism</keyword>
<evidence type="ECO:0000256" key="10">
    <source>
        <dbReference type="ARBA" id="ARBA00023098"/>
    </source>
</evidence>
<name>A0AAD7WIT9_9TELE</name>
<comment type="catalytic activity">
    <reaction evidence="3">
        <text>1,2,3-tri-(9Z-octadecenoyl)-glycerol(in) = 1,2,3-tri-(9Z-octadecenoyl)-glycerol(out)</text>
        <dbReference type="Rhea" id="RHEA:43352"/>
        <dbReference type="ChEBI" id="CHEBI:53753"/>
    </reaction>
</comment>
<keyword evidence="6 15" id="KW-0813">Transport</keyword>
<dbReference type="SMART" id="SM00329">
    <property type="entry name" value="BPI2"/>
    <property type="match status" value="1"/>
</dbReference>
<dbReference type="GO" id="GO:0042632">
    <property type="term" value="P:cholesterol homeostasis"/>
    <property type="evidence" value="ECO:0007669"/>
    <property type="project" value="TreeGrafter"/>
</dbReference>
<dbReference type="InterPro" id="IPR001124">
    <property type="entry name" value="Lipid-bd_serum_glycop_C"/>
</dbReference>
<evidence type="ECO:0000256" key="8">
    <source>
        <dbReference type="ARBA" id="ARBA00022548"/>
    </source>
</evidence>
<evidence type="ECO:0000256" key="2">
    <source>
        <dbReference type="ARBA" id="ARBA00001140"/>
    </source>
</evidence>
<dbReference type="AlphaFoldDB" id="A0AAD7WIT9"/>
<evidence type="ECO:0000256" key="12">
    <source>
        <dbReference type="ARBA" id="ARBA00023180"/>
    </source>
</evidence>
<keyword evidence="15" id="KW-0732">Signal</keyword>
<dbReference type="GO" id="GO:0005548">
    <property type="term" value="F:phospholipid transporter activity"/>
    <property type="evidence" value="ECO:0007669"/>
    <property type="project" value="TreeGrafter"/>
</dbReference>
<dbReference type="GO" id="GO:0015485">
    <property type="term" value="F:cholesterol binding"/>
    <property type="evidence" value="ECO:0007669"/>
    <property type="project" value="TreeGrafter"/>
</dbReference>
<evidence type="ECO:0000259" key="17">
    <source>
        <dbReference type="SMART" id="SM00328"/>
    </source>
</evidence>
<gene>
    <name evidence="19" type="ORF">AAFF_G00421190</name>
</gene>
<protein>
    <recommendedName>
        <fullName evidence="5 15">Cholesteryl ester transfer protein</fullName>
    </recommendedName>
</protein>
<evidence type="ECO:0000256" key="14">
    <source>
        <dbReference type="ARBA" id="ARBA00045611"/>
    </source>
</evidence>
<evidence type="ECO:0000256" key="9">
    <source>
        <dbReference type="ARBA" id="ARBA00023055"/>
    </source>
</evidence>
<dbReference type="InterPro" id="IPR017130">
    <property type="entry name" value="Cholesteryl_ester_transfer"/>
</dbReference>
<dbReference type="PIRSF" id="PIRSF037185">
    <property type="entry name" value="Cholesteryl_ester_transf"/>
    <property type="match status" value="1"/>
</dbReference>
<evidence type="ECO:0000313" key="19">
    <source>
        <dbReference type="EMBL" id="KAJ8398591.1"/>
    </source>
</evidence>
<evidence type="ECO:0000256" key="1">
    <source>
        <dbReference type="ARBA" id="ARBA00000222"/>
    </source>
</evidence>
<evidence type="ECO:0000313" key="20">
    <source>
        <dbReference type="Proteomes" id="UP001221898"/>
    </source>
</evidence>
<dbReference type="InterPro" id="IPR017943">
    <property type="entry name" value="Bactericidal_perm-incr_a/b_dom"/>
</dbReference>
<dbReference type="GO" id="GO:0046470">
    <property type="term" value="P:phosphatidylcholine metabolic process"/>
    <property type="evidence" value="ECO:0007669"/>
    <property type="project" value="TreeGrafter"/>
</dbReference>
<dbReference type="GO" id="GO:0006641">
    <property type="term" value="P:triglyceride metabolic process"/>
    <property type="evidence" value="ECO:0007669"/>
    <property type="project" value="TreeGrafter"/>
</dbReference>
<evidence type="ECO:0000256" key="16">
    <source>
        <dbReference type="PIRSR" id="PIRSR037185-50"/>
    </source>
</evidence>
<keyword evidence="10 15" id="KW-0443">Lipid metabolism</keyword>
<dbReference type="GO" id="GO:0031210">
    <property type="term" value="F:phosphatidylcholine binding"/>
    <property type="evidence" value="ECO:0007669"/>
    <property type="project" value="TreeGrafter"/>
</dbReference>
<dbReference type="GO" id="GO:0055091">
    <property type="term" value="P:phospholipid homeostasis"/>
    <property type="evidence" value="ECO:0007669"/>
    <property type="project" value="TreeGrafter"/>
</dbReference>
<dbReference type="FunFam" id="3.15.10.10:FF:000002">
    <property type="entry name" value="Cholesteryl ester transfer protein"/>
    <property type="match status" value="1"/>
</dbReference>
<dbReference type="GO" id="GO:0034364">
    <property type="term" value="C:high-density lipoprotein particle"/>
    <property type="evidence" value="ECO:0007669"/>
    <property type="project" value="UniProtKB-UniRule"/>
</dbReference>
<evidence type="ECO:0000256" key="13">
    <source>
        <dbReference type="ARBA" id="ARBA00023221"/>
    </source>
</evidence>
<dbReference type="EMBL" id="JAINUG010000089">
    <property type="protein sequence ID" value="KAJ8398591.1"/>
    <property type="molecule type" value="Genomic_DNA"/>
</dbReference>
<dbReference type="GO" id="GO:0034375">
    <property type="term" value="P:high-density lipoprotein particle remodeling"/>
    <property type="evidence" value="ECO:0007669"/>
    <property type="project" value="UniProtKB-UniRule"/>
</dbReference>
<comment type="catalytic activity">
    <reaction evidence="2">
        <text>cholesteryl (9Z,12Z)-octadecadienoate(in) = cholesteryl (9Z,12Z)-octadecadienoate(out)</text>
        <dbReference type="Rhea" id="RHEA:43356"/>
        <dbReference type="ChEBI" id="CHEBI:41509"/>
    </reaction>
</comment>
<dbReference type="GO" id="GO:0008203">
    <property type="term" value="P:cholesterol metabolic process"/>
    <property type="evidence" value="ECO:0007669"/>
    <property type="project" value="UniProtKB-UniRule"/>
</dbReference>
<keyword evidence="8 15" id="KW-0153">Cholesterol metabolism</keyword>
<keyword evidence="12" id="KW-0325">Glycoprotein</keyword>
<dbReference type="SUPFAM" id="SSF55394">
    <property type="entry name" value="Bactericidal permeability-increasing protein, BPI"/>
    <property type="match status" value="2"/>
</dbReference>
<feature type="signal peptide" evidence="15">
    <location>
        <begin position="1"/>
        <end position="20"/>
    </location>
</feature>
<accession>A0AAD7WIT9</accession>
<dbReference type="GO" id="GO:0120020">
    <property type="term" value="F:cholesterol transfer activity"/>
    <property type="evidence" value="ECO:0007669"/>
    <property type="project" value="InterPro"/>
</dbReference>
<evidence type="ECO:0000259" key="18">
    <source>
        <dbReference type="SMART" id="SM00329"/>
    </source>
</evidence>
<reference evidence="19" key="1">
    <citation type="journal article" date="2023" name="Science">
        <title>Genome structures resolve the early diversification of teleost fishes.</title>
        <authorList>
            <person name="Parey E."/>
            <person name="Louis A."/>
            <person name="Montfort J."/>
            <person name="Bouchez O."/>
            <person name="Roques C."/>
            <person name="Iampietro C."/>
            <person name="Lluch J."/>
            <person name="Castinel A."/>
            <person name="Donnadieu C."/>
            <person name="Desvignes T."/>
            <person name="Floi Bucao C."/>
            <person name="Jouanno E."/>
            <person name="Wen M."/>
            <person name="Mejri S."/>
            <person name="Dirks R."/>
            <person name="Jansen H."/>
            <person name="Henkel C."/>
            <person name="Chen W.J."/>
            <person name="Zahm M."/>
            <person name="Cabau C."/>
            <person name="Klopp C."/>
            <person name="Thompson A.W."/>
            <person name="Robinson-Rechavi M."/>
            <person name="Braasch I."/>
            <person name="Lecointre G."/>
            <person name="Bobe J."/>
            <person name="Postlethwait J.H."/>
            <person name="Berthelot C."/>
            <person name="Roest Crollius H."/>
            <person name="Guiguen Y."/>
        </authorList>
    </citation>
    <scope>NUCLEOTIDE SEQUENCE</scope>
    <source>
        <strain evidence="19">NC1722</strain>
    </source>
</reference>
<dbReference type="GO" id="GO:0034374">
    <property type="term" value="P:low-density lipoprotein particle remodeling"/>
    <property type="evidence" value="ECO:0007669"/>
    <property type="project" value="TreeGrafter"/>
</dbReference>
<evidence type="ECO:0000256" key="6">
    <source>
        <dbReference type="ARBA" id="ARBA00022448"/>
    </source>
</evidence>
<dbReference type="GO" id="GO:0070328">
    <property type="term" value="P:triglyceride homeostasis"/>
    <property type="evidence" value="ECO:0007669"/>
    <property type="project" value="TreeGrafter"/>
</dbReference>
<evidence type="ECO:0000256" key="3">
    <source>
        <dbReference type="ARBA" id="ARBA00001417"/>
    </source>
</evidence>
<dbReference type="GO" id="GO:0043691">
    <property type="term" value="P:reverse cholesterol transport"/>
    <property type="evidence" value="ECO:0007669"/>
    <property type="project" value="InterPro"/>
</dbReference>